<name>A0A1M6RHX8_9FLAO</name>
<keyword evidence="1" id="KW-1133">Transmembrane helix</keyword>
<dbReference type="EMBL" id="FQZX01000002">
    <property type="protein sequence ID" value="SHK32043.1"/>
    <property type="molecule type" value="Genomic_DNA"/>
</dbReference>
<sequence>MNSKEYSTILNIPLQEKEDSQILRGGIFMLIISVIINLLDLKFEILIVLQFIISVFSALWAIHRAEILNRNKFFWGVLAFLFPPIILTILGFLKTNIKISSISNLVNEYRKKYELKTQNIDFPQKDKIELKSKIYNELSSELKQDISIELKKLNIQPENINTVSPSSFTVGVGGLIASLFLKNSATQKSTINKAKLGYIFNVIVLILLISVLIYIIIHG</sequence>
<feature type="transmembrane region" description="Helical" evidence="1">
    <location>
        <begin position="196"/>
        <end position="217"/>
    </location>
</feature>
<evidence type="ECO:0000256" key="1">
    <source>
        <dbReference type="SAM" id="Phobius"/>
    </source>
</evidence>
<reference evidence="3" key="1">
    <citation type="submission" date="2016-11" db="EMBL/GenBank/DDBJ databases">
        <authorList>
            <person name="Varghese N."/>
            <person name="Submissions S."/>
        </authorList>
    </citation>
    <scope>NUCLEOTIDE SEQUENCE [LARGE SCALE GENOMIC DNA]</scope>
    <source>
        <strain evidence="3">DSM 16478</strain>
    </source>
</reference>
<organism evidence="2 3">
    <name type="scientific">Maribacter aquivivus</name>
    <dbReference type="NCBI Taxonomy" id="228958"/>
    <lineage>
        <taxon>Bacteria</taxon>
        <taxon>Pseudomonadati</taxon>
        <taxon>Bacteroidota</taxon>
        <taxon>Flavobacteriia</taxon>
        <taxon>Flavobacteriales</taxon>
        <taxon>Flavobacteriaceae</taxon>
        <taxon>Maribacter</taxon>
    </lineage>
</organism>
<feature type="transmembrane region" description="Helical" evidence="1">
    <location>
        <begin position="74"/>
        <end position="93"/>
    </location>
</feature>
<accession>A0A1M6RHX8</accession>
<protein>
    <submittedName>
        <fullName evidence="2">Uncharacterized protein</fullName>
    </submittedName>
</protein>
<feature type="transmembrane region" description="Helical" evidence="1">
    <location>
        <begin position="45"/>
        <end position="62"/>
    </location>
</feature>
<feature type="transmembrane region" description="Helical" evidence="1">
    <location>
        <begin position="21"/>
        <end position="39"/>
    </location>
</feature>
<evidence type="ECO:0000313" key="2">
    <source>
        <dbReference type="EMBL" id="SHK32043.1"/>
    </source>
</evidence>
<dbReference type="Proteomes" id="UP000184314">
    <property type="component" value="Unassembled WGS sequence"/>
</dbReference>
<keyword evidence="1" id="KW-0812">Transmembrane</keyword>
<dbReference type="STRING" id="228958.SAMN04488007_2738"/>
<keyword evidence="3" id="KW-1185">Reference proteome</keyword>
<proteinExistence type="predicted"/>
<gene>
    <name evidence="2" type="ORF">SAMN04488007_2738</name>
</gene>
<keyword evidence="1" id="KW-0472">Membrane</keyword>
<evidence type="ECO:0000313" key="3">
    <source>
        <dbReference type="Proteomes" id="UP000184314"/>
    </source>
</evidence>
<dbReference type="RefSeq" id="WP_073245014.1">
    <property type="nucleotide sequence ID" value="NZ_CANLWT010000002.1"/>
</dbReference>
<dbReference type="AlphaFoldDB" id="A0A1M6RHX8"/>